<organism evidence="2">
    <name type="scientific">Ceratitis capitata</name>
    <name type="common">Mediterranean fruit fly</name>
    <name type="synonym">Tephritis capitata</name>
    <dbReference type="NCBI Taxonomy" id="7213"/>
    <lineage>
        <taxon>Eukaryota</taxon>
        <taxon>Metazoa</taxon>
        <taxon>Ecdysozoa</taxon>
        <taxon>Arthropoda</taxon>
        <taxon>Hexapoda</taxon>
        <taxon>Insecta</taxon>
        <taxon>Pterygota</taxon>
        <taxon>Neoptera</taxon>
        <taxon>Endopterygota</taxon>
        <taxon>Diptera</taxon>
        <taxon>Brachycera</taxon>
        <taxon>Muscomorpha</taxon>
        <taxon>Tephritoidea</taxon>
        <taxon>Tephritidae</taxon>
        <taxon>Ceratitis</taxon>
        <taxon>Ceratitis</taxon>
    </lineage>
</organism>
<dbReference type="OrthoDB" id="6081971at2759"/>
<accession>W8C611</accession>
<feature type="compositionally biased region" description="Low complexity" evidence="1">
    <location>
        <begin position="147"/>
        <end position="162"/>
    </location>
</feature>
<feature type="compositionally biased region" description="Low complexity" evidence="1">
    <location>
        <begin position="47"/>
        <end position="59"/>
    </location>
</feature>
<dbReference type="EMBL" id="GAMC01008766">
    <property type="protein sequence ID" value="JAB97789.1"/>
    <property type="molecule type" value="mRNA"/>
</dbReference>
<feature type="region of interest" description="Disordered" evidence="1">
    <location>
        <begin position="147"/>
        <end position="178"/>
    </location>
</feature>
<dbReference type="EMBL" id="GAMC01008767">
    <property type="protein sequence ID" value="JAB97788.1"/>
    <property type="molecule type" value="mRNA"/>
</dbReference>
<dbReference type="AlphaFoldDB" id="W8C611"/>
<evidence type="ECO:0000256" key="1">
    <source>
        <dbReference type="SAM" id="MobiDB-lite"/>
    </source>
</evidence>
<feature type="compositionally biased region" description="Low complexity" evidence="1">
    <location>
        <begin position="109"/>
        <end position="130"/>
    </location>
</feature>
<feature type="compositionally biased region" description="Polar residues" evidence="1">
    <location>
        <begin position="91"/>
        <end position="103"/>
    </location>
</feature>
<proteinExistence type="evidence at transcript level"/>
<reference evidence="2" key="2">
    <citation type="journal article" date="2014" name="BMC Genomics">
        <title>A genomic perspective to assessing quality of mass-reared SIT flies used in Mediterranean fruit fly (Ceratitis capitata) eradication in California.</title>
        <authorList>
            <person name="Calla B."/>
            <person name="Hall B."/>
            <person name="Hou S."/>
            <person name="Geib S.M."/>
        </authorList>
    </citation>
    <scope>NUCLEOTIDE SEQUENCE</scope>
</reference>
<protein>
    <submittedName>
        <fullName evidence="2">Uncharacterized protein</fullName>
    </submittedName>
</protein>
<reference evidence="2" key="1">
    <citation type="submission" date="2013-07" db="EMBL/GenBank/DDBJ databases">
        <authorList>
            <person name="Geib S."/>
        </authorList>
    </citation>
    <scope>NUCLEOTIDE SEQUENCE</scope>
</reference>
<evidence type="ECO:0000313" key="2">
    <source>
        <dbReference type="EMBL" id="JAB97789.1"/>
    </source>
</evidence>
<feature type="region of interest" description="Disordered" evidence="1">
    <location>
        <begin position="38"/>
        <end position="130"/>
    </location>
</feature>
<sequence length="212" mass="23720">MKNDVVRWSSTPTNERRAEYESTIENGAAGGITNAALKSSGRLLSRQQIQFHTQQQQQQPGAHETSNSTNAQHYPDDSDDDSDDNSHGLLQPQTILNGNQNNHYDGAPSTSTAAATHRSSNSGHSNQQQGMFPANADFLFQLYHQLPHQQQSPTTPQQPTHLNKFQVPQNPAPPRSSEHLLGELVTTELLKMTKERRKTVQKRILEILFFDD</sequence>
<name>W8C611_CERCA</name>